<comment type="caution">
    <text evidence="11">The sequence shown here is derived from an EMBL/GenBank/DDBJ whole genome shotgun (WGS) entry which is preliminary data.</text>
</comment>
<keyword evidence="9" id="KW-0811">Translocation</keyword>
<keyword evidence="4" id="KW-0813">Transport</keyword>
<keyword evidence="6" id="KW-0256">Endoplasmic reticulum</keyword>
<evidence type="ECO:0000256" key="9">
    <source>
        <dbReference type="ARBA" id="ARBA00023010"/>
    </source>
</evidence>
<keyword evidence="10" id="KW-0472">Membrane</keyword>
<name>A0ABD3PFE0_9STRA</name>
<evidence type="ECO:0000256" key="6">
    <source>
        <dbReference type="ARBA" id="ARBA00022824"/>
    </source>
</evidence>
<gene>
    <name evidence="11" type="ORF">ACHAW5_005365</name>
</gene>
<evidence type="ECO:0000256" key="2">
    <source>
        <dbReference type="ARBA" id="ARBA00010604"/>
    </source>
</evidence>
<evidence type="ECO:0000256" key="3">
    <source>
        <dbReference type="ARBA" id="ARBA00021257"/>
    </source>
</evidence>
<dbReference type="PANTHER" id="PTHR12443:SF9">
    <property type="entry name" value="TRANSLOCATION PROTEIN SEC62"/>
    <property type="match status" value="1"/>
</dbReference>
<dbReference type="AlphaFoldDB" id="A0ABD3PFE0"/>
<sequence length="113" mass="12859">MASGIGGSAKDFYEDEKHLMKLCDFLRSSEGPPVREAVEMDKRVYYIKGEKLVNFLVEPKKGTKWPKELPKIDSRPDAIAICKDLCAKQFIHRSEKVAKGELEVRSMKLVAFL</sequence>
<dbReference type="Proteomes" id="UP001530315">
    <property type="component" value="Unassembled WGS sequence"/>
</dbReference>
<evidence type="ECO:0000256" key="10">
    <source>
        <dbReference type="ARBA" id="ARBA00023136"/>
    </source>
</evidence>
<evidence type="ECO:0000313" key="12">
    <source>
        <dbReference type="Proteomes" id="UP001530315"/>
    </source>
</evidence>
<evidence type="ECO:0000256" key="5">
    <source>
        <dbReference type="ARBA" id="ARBA00022692"/>
    </source>
</evidence>
<evidence type="ECO:0000256" key="4">
    <source>
        <dbReference type="ARBA" id="ARBA00022448"/>
    </source>
</evidence>
<dbReference type="EMBL" id="JALLAZ020000860">
    <property type="protein sequence ID" value="KAL3785986.1"/>
    <property type="molecule type" value="Genomic_DNA"/>
</dbReference>
<dbReference type="GO" id="GO:0005789">
    <property type="term" value="C:endoplasmic reticulum membrane"/>
    <property type="evidence" value="ECO:0007669"/>
    <property type="project" value="UniProtKB-SubCell"/>
</dbReference>
<keyword evidence="5" id="KW-0812">Transmembrane</keyword>
<accession>A0ABD3PFE0</accession>
<dbReference type="InterPro" id="IPR004728">
    <property type="entry name" value="Sec62"/>
</dbReference>
<protein>
    <recommendedName>
        <fullName evidence="3">Translocation protein SEC62</fullName>
    </recommendedName>
</protein>
<evidence type="ECO:0000256" key="7">
    <source>
        <dbReference type="ARBA" id="ARBA00022927"/>
    </source>
</evidence>
<proteinExistence type="inferred from homology"/>
<dbReference type="GO" id="GO:0015031">
    <property type="term" value="P:protein transport"/>
    <property type="evidence" value="ECO:0007669"/>
    <property type="project" value="UniProtKB-KW"/>
</dbReference>
<reference evidence="11 12" key="1">
    <citation type="submission" date="2024-10" db="EMBL/GenBank/DDBJ databases">
        <title>Updated reference genomes for cyclostephanoid diatoms.</title>
        <authorList>
            <person name="Roberts W.R."/>
            <person name="Alverson A.J."/>
        </authorList>
    </citation>
    <scope>NUCLEOTIDE SEQUENCE [LARGE SCALE GENOMIC DNA]</scope>
    <source>
        <strain evidence="11 12">AJA276-08</strain>
    </source>
</reference>
<keyword evidence="12" id="KW-1185">Reference proteome</keyword>
<evidence type="ECO:0000256" key="1">
    <source>
        <dbReference type="ARBA" id="ARBA00004477"/>
    </source>
</evidence>
<keyword evidence="8" id="KW-1133">Transmembrane helix</keyword>
<comment type="similarity">
    <text evidence="2">Belongs to the SEC62 family.</text>
</comment>
<organism evidence="11 12">
    <name type="scientific">Stephanodiscus triporus</name>
    <dbReference type="NCBI Taxonomy" id="2934178"/>
    <lineage>
        <taxon>Eukaryota</taxon>
        <taxon>Sar</taxon>
        <taxon>Stramenopiles</taxon>
        <taxon>Ochrophyta</taxon>
        <taxon>Bacillariophyta</taxon>
        <taxon>Coscinodiscophyceae</taxon>
        <taxon>Thalassiosirophycidae</taxon>
        <taxon>Stephanodiscales</taxon>
        <taxon>Stephanodiscaceae</taxon>
        <taxon>Stephanodiscus</taxon>
    </lineage>
</organism>
<evidence type="ECO:0000313" key="11">
    <source>
        <dbReference type="EMBL" id="KAL3785986.1"/>
    </source>
</evidence>
<comment type="subcellular location">
    <subcellularLocation>
        <location evidence="1">Endoplasmic reticulum membrane</location>
        <topology evidence="1">Multi-pass membrane protein</topology>
    </subcellularLocation>
</comment>
<evidence type="ECO:0000256" key="8">
    <source>
        <dbReference type="ARBA" id="ARBA00022989"/>
    </source>
</evidence>
<dbReference type="PANTHER" id="PTHR12443">
    <property type="entry name" value="TRANSLOCATION PROTEIN SEC62"/>
    <property type="match status" value="1"/>
</dbReference>
<keyword evidence="7" id="KW-0653">Protein transport</keyword>